<gene>
    <name evidence="2" type="ORF">EAF07_05210</name>
</gene>
<dbReference type="OrthoDB" id="2241791at2"/>
<feature type="domain" description="Transglycosylase SLT" evidence="1">
    <location>
        <begin position="154"/>
        <end position="194"/>
    </location>
</feature>
<dbReference type="AlphaFoldDB" id="A0A3L9DR55"/>
<comment type="caution">
    <text evidence="2">The sequence shown here is derived from an EMBL/GenBank/DDBJ whole genome shotgun (WGS) entry which is preliminary data.</text>
</comment>
<dbReference type="SUPFAM" id="SSF53955">
    <property type="entry name" value="Lysozyme-like"/>
    <property type="match status" value="1"/>
</dbReference>
<organism evidence="2 3">
    <name type="scientific">Streptococcus hillyeri</name>
    <dbReference type="NCBI Taxonomy" id="2282420"/>
    <lineage>
        <taxon>Bacteria</taxon>
        <taxon>Bacillati</taxon>
        <taxon>Bacillota</taxon>
        <taxon>Bacilli</taxon>
        <taxon>Lactobacillales</taxon>
        <taxon>Streptococcaceae</taxon>
        <taxon>Streptococcus</taxon>
    </lineage>
</organism>
<accession>A0A3L9DR55</accession>
<dbReference type="Proteomes" id="UP000279194">
    <property type="component" value="Unassembled WGS sequence"/>
</dbReference>
<evidence type="ECO:0000313" key="3">
    <source>
        <dbReference type="Proteomes" id="UP000279194"/>
    </source>
</evidence>
<dbReference type="RefSeq" id="WP_121835341.1">
    <property type="nucleotide sequence ID" value="NZ_RCVM01000008.1"/>
</dbReference>
<sequence>MSYSRVKRRALKKEEHRKVTLGLLFTGLTVGLTTQSVNTESYVTTSNQEKTIENFEVSSLETSVPLTIKATTAVPTDANSVAFATENLLKSVNYEIFSSVNTNHVVDTESSSQVNGVTPSHTSQTALVSPTAYSGALANGNTAGVIGSEAAARMAAATGVPQSTWEYIIARESNGNPNVANASGASGLFQTMPGWGSTATVDDQINSALNAYNAQGLSAWGMQ</sequence>
<evidence type="ECO:0000259" key="1">
    <source>
        <dbReference type="Pfam" id="PF01464"/>
    </source>
</evidence>
<dbReference type="InterPro" id="IPR023346">
    <property type="entry name" value="Lysozyme-like_dom_sf"/>
</dbReference>
<protein>
    <submittedName>
        <fullName evidence="2">Lytic transglycosylase domain-containing protein</fullName>
    </submittedName>
</protein>
<name>A0A3L9DR55_9STRE</name>
<keyword evidence="3" id="KW-1185">Reference proteome</keyword>
<dbReference type="Pfam" id="PF01464">
    <property type="entry name" value="SLT"/>
    <property type="match status" value="1"/>
</dbReference>
<dbReference type="InterPro" id="IPR008258">
    <property type="entry name" value="Transglycosylase_SLT_dom_1"/>
</dbReference>
<dbReference type="Gene3D" id="1.10.530.10">
    <property type="match status" value="1"/>
</dbReference>
<dbReference type="EMBL" id="RCVM01000008">
    <property type="protein sequence ID" value="RLY03425.1"/>
    <property type="molecule type" value="Genomic_DNA"/>
</dbReference>
<proteinExistence type="predicted"/>
<reference evidence="2 3" key="1">
    <citation type="submission" date="2018-10" db="EMBL/GenBank/DDBJ databases">
        <title>Streptococcus hillyeri sp. nov., isolated from equine tracheal sample.</title>
        <authorList>
            <person name="Macfadyen A.C."/>
            <person name="Waller A."/>
            <person name="Paterson G.K."/>
        </authorList>
    </citation>
    <scope>NUCLEOTIDE SEQUENCE [LARGE SCALE GENOMIC DNA]</scope>
    <source>
        <strain evidence="2 3">28462</strain>
    </source>
</reference>
<evidence type="ECO:0000313" key="2">
    <source>
        <dbReference type="EMBL" id="RLY03425.1"/>
    </source>
</evidence>